<accession>A0A512PE67</accession>
<reference evidence="1 2" key="1">
    <citation type="submission" date="2019-07" db="EMBL/GenBank/DDBJ databases">
        <title>Whole genome shotgun sequence of Cellulomonas soli NBRC 109434.</title>
        <authorList>
            <person name="Hosoyama A."/>
            <person name="Uohara A."/>
            <person name="Ohji S."/>
            <person name="Ichikawa N."/>
        </authorList>
    </citation>
    <scope>NUCLEOTIDE SEQUENCE [LARGE SCALE GENOMIC DNA]</scope>
    <source>
        <strain evidence="1 2">NBRC 109434</strain>
    </source>
</reference>
<gene>
    <name evidence="1" type="ORF">CSO01_22220</name>
</gene>
<comment type="caution">
    <text evidence="1">The sequence shown here is derived from an EMBL/GenBank/DDBJ whole genome shotgun (WGS) entry which is preliminary data.</text>
</comment>
<dbReference type="AlphaFoldDB" id="A0A512PE67"/>
<proteinExistence type="predicted"/>
<name>A0A512PE67_9CELL</name>
<dbReference type="EMBL" id="BKAL01000007">
    <property type="protein sequence ID" value="GEP69507.1"/>
    <property type="molecule type" value="Genomic_DNA"/>
</dbReference>
<keyword evidence="2" id="KW-1185">Reference proteome</keyword>
<evidence type="ECO:0000313" key="2">
    <source>
        <dbReference type="Proteomes" id="UP000321798"/>
    </source>
</evidence>
<dbReference type="Proteomes" id="UP000321798">
    <property type="component" value="Unassembled WGS sequence"/>
</dbReference>
<evidence type="ECO:0000313" key="1">
    <source>
        <dbReference type="EMBL" id="GEP69507.1"/>
    </source>
</evidence>
<sequence length="108" mass="11070">MAVGVALVAVGVVAVSDDWVFWGERVRLSSGVEHHLNGAVVVVGAVAGDDARAEVTVTRGGETVTDVLGPGEQLRVAWWGTLTVREVEYVGSVGEVGGVLDVVVTTGS</sequence>
<dbReference type="RefSeq" id="WP_146953252.1">
    <property type="nucleotide sequence ID" value="NZ_BAABBJ010000007.1"/>
</dbReference>
<organism evidence="1 2">
    <name type="scientific">Cellulomonas soli</name>
    <dbReference type="NCBI Taxonomy" id="931535"/>
    <lineage>
        <taxon>Bacteria</taxon>
        <taxon>Bacillati</taxon>
        <taxon>Actinomycetota</taxon>
        <taxon>Actinomycetes</taxon>
        <taxon>Micrococcales</taxon>
        <taxon>Cellulomonadaceae</taxon>
        <taxon>Cellulomonas</taxon>
    </lineage>
</organism>
<protein>
    <submittedName>
        <fullName evidence="1">Uncharacterized protein</fullName>
    </submittedName>
</protein>